<protein>
    <submittedName>
        <fullName evidence="2">Uncharacterized protein</fullName>
    </submittedName>
</protein>
<dbReference type="EMBL" id="CP121270">
    <property type="protein sequence ID" value="WFP25614.1"/>
    <property type="molecule type" value="Genomic_DNA"/>
</dbReference>
<evidence type="ECO:0000313" key="4">
    <source>
        <dbReference type="Proteomes" id="UP001213504"/>
    </source>
</evidence>
<reference evidence="1" key="2">
    <citation type="submission" date="2022-01" db="EMBL/GenBank/DDBJ databases">
        <authorList>
            <person name="Sanchez-Suarez J."/>
            <person name="Villamil L."/>
            <person name="Diaz L.E."/>
        </authorList>
    </citation>
    <scope>NUCLEOTIDE SEQUENCE</scope>
    <source>
        <strain evidence="1">EUFUS-Z928</strain>
    </source>
</reference>
<dbReference type="Proteomes" id="UP001213504">
    <property type="component" value="Chromosome"/>
</dbReference>
<dbReference type="RefSeq" id="WP_165630599.1">
    <property type="nucleotide sequence ID" value="NZ_CP121270.1"/>
</dbReference>
<reference evidence="2" key="3">
    <citation type="submission" date="2023-04" db="EMBL/GenBank/DDBJ databases">
        <title>Complete genome sequence of a phthalic acid esters degrading bacterial strain.</title>
        <authorList>
            <person name="Weng L."/>
            <person name="Jia Y."/>
            <person name="Ren L."/>
        </authorList>
    </citation>
    <scope>NUCLEOTIDE SEQUENCE</scope>
    <source>
        <strain evidence="2">RL-LY01</strain>
    </source>
</reference>
<keyword evidence="3" id="KW-1185">Reference proteome</keyword>
<sequence>MVPSRRPIDPAAQAQARVLVEELERVADSLVDRLQAGMGGEKAQRAARRELYEVREHVRRLQSTYALSSS</sequence>
<dbReference type="Proteomes" id="UP001152308">
    <property type="component" value="Unassembled WGS sequence"/>
</dbReference>
<name>A0AAX3T8S8_9ACTN</name>
<organism evidence="2 4">
    <name type="scientific">Gordonia hongkongensis</name>
    <dbReference type="NCBI Taxonomy" id="1701090"/>
    <lineage>
        <taxon>Bacteria</taxon>
        <taxon>Bacillati</taxon>
        <taxon>Actinomycetota</taxon>
        <taxon>Actinomycetes</taxon>
        <taxon>Mycobacteriales</taxon>
        <taxon>Gordoniaceae</taxon>
        <taxon>Gordonia</taxon>
    </lineage>
</organism>
<gene>
    <name evidence="1" type="ORF">L2299_13090</name>
    <name evidence="2" type="ORF">P9A14_03565</name>
</gene>
<evidence type="ECO:0000313" key="2">
    <source>
        <dbReference type="EMBL" id="WFP25614.1"/>
    </source>
</evidence>
<accession>A0AAX3T8S8</accession>
<proteinExistence type="predicted"/>
<evidence type="ECO:0000313" key="1">
    <source>
        <dbReference type="EMBL" id="MDF6101993.1"/>
    </source>
</evidence>
<dbReference type="EMBL" id="JAKJLQ010000009">
    <property type="protein sequence ID" value="MDF6101993.1"/>
    <property type="molecule type" value="Genomic_DNA"/>
</dbReference>
<dbReference type="AlphaFoldDB" id="A0AAX3T8S8"/>
<reference evidence="1" key="1">
    <citation type="journal article" date="2022" name="Data Brief">
        <title>Draft genome sequence data of Gordonia hongkongensis strain EUFUS-Z928 isolated from the octocoral Eunicea fusca.</title>
        <authorList>
            <person name="Sanchez-Suarez J."/>
            <person name="Diaz L."/>
            <person name="Melo-Bolivar J."/>
            <person name="Villamil L."/>
        </authorList>
    </citation>
    <scope>NUCLEOTIDE SEQUENCE</scope>
    <source>
        <strain evidence="1">EUFUS-Z928</strain>
    </source>
</reference>
<evidence type="ECO:0000313" key="3">
    <source>
        <dbReference type="Proteomes" id="UP001152308"/>
    </source>
</evidence>